<reference evidence="1 2" key="1">
    <citation type="submission" date="2016-02" db="EMBL/GenBank/DDBJ databases">
        <title>Complete genome sequencing and analysis of ATSB10, Dyella thiooxydans isolated from rhizosphere soil of sunflower (Helianthus annuus L.).</title>
        <authorList>
            <person name="Lee Y."/>
            <person name="Hwangbo K."/>
            <person name="Chung H."/>
            <person name="Yoo J."/>
            <person name="Kim K.Y."/>
            <person name="Sa T.M."/>
            <person name="Um Y."/>
            <person name="Madhaiyan M."/>
        </authorList>
    </citation>
    <scope>NUCLEOTIDE SEQUENCE [LARGE SCALE GENOMIC DNA]</scope>
    <source>
        <strain evidence="1 2">ATSB10</strain>
    </source>
</reference>
<accession>A0A160N2Q6</accession>
<proteinExistence type="predicted"/>
<organism evidence="1 2">
    <name type="scientific">Dyella thiooxydans</name>
    <dbReference type="NCBI Taxonomy" id="445710"/>
    <lineage>
        <taxon>Bacteria</taxon>
        <taxon>Pseudomonadati</taxon>
        <taxon>Pseudomonadota</taxon>
        <taxon>Gammaproteobacteria</taxon>
        <taxon>Lysobacterales</taxon>
        <taxon>Rhodanobacteraceae</taxon>
        <taxon>Dyella</taxon>
    </lineage>
</organism>
<dbReference type="EMBL" id="CP014841">
    <property type="protein sequence ID" value="AND69698.1"/>
    <property type="molecule type" value="Genomic_DNA"/>
</dbReference>
<dbReference type="STRING" id="445710.ATSB10_22440"/>
<sequence>MAYDAPGIRCCRHRWPGLTAAWRMRRWRHRRGVELFQAIPLYGHSVGLP</sequence>
<protein>
    <submittedName>
        <fullName evidence="1">Uncharacterized protein</fullName>
    </submittedName>
</protein>
<dbReference type="AlphaFoldDB" id="A0A160N2Q6"/>
<evidence type="ECO:0000313" key="2">
    <source>
        <dbReference type="Proteomes" id="UP000077255"/>
    </source>
</evidence>
<keyword evidence="2" id="KW-1185">Reference proteome</keyword>
<dbReference type="KEGG" id="dtx:ATSB10_22440"/>
<name>A0A160N2Q6_9GAMM</name>
<dbReference type="Proteomes" id="UP000077255">
    <property type="component" value="Chromosome"/>
</dbReference>
<gene>
    <name evidence="1" type="ORF">ATSB10_22440</name>
</gene>
<evidence type="ECO:0000313" key="1">
    <source>
        <dbReference type="EMBL" id="AND69698.1"/>
    </source>
</evidence>